<dbReference type="Proteomes" id="UP000295260">
    <property type="component" value="Unassembled WGS sequence"/>
</dbReference>
<dbReference type="RefSeq" id="WP_133534065.1">
    <property type="nucleotide sequence ID" value="NZ_SNXR01000019.1"/>
</dbReference>
<organism evidence="3 4">
    <name type="scientific">Flavobacterium dankookense</name>
    <dbReference type="NCBI Taxonomy" id="706186"/>
    <lineage>
        <taxon>Bacteria</taxon>
        <taxon>Pseudomonadati</taxon>
        <taxon>Bacteroidota</taxon>
        <taxon>Flavobacteriia</taxon>
        <taxon>Flavobacteriales</taxon>
        <taxon>Flavobacteriaceae</taxon>
        <taxon>Flavobacterium</taxon>
    </lineage>
</organism>
<evidence type="ECO:0000256" key="1">
    <source>
        <dbReference type="SAM" id="MobiDB-lite"/>
    </source>
</evidence>
<keyword evidence="4" id="KW-1185">Reference proteome</keyword>
<feature type="region of interest" description="Disordered" evidence="1">
    <location>
        <begin position="24"/>
        <end position="44"/>
    </location>
</feature>
<protein>
    <recommendedName>
        <fullName evidence="5">Lipocalin-like protein</fullName>
    </recommendedName>
</protein>
<feature type="compositionally biased region" description="Low complexity" evidence="1">
    <location>
        <begin position="30"/>
        <end position="44"/>
    </location>
</feature>
<accession>A0A4R6Q5Q7</accession>
<evidence type="ECO:0008006" key="5">
    <source>
        <dbReference type="Google" id="ProtNLM"/>
    </source>
</evidence>
<gene>
    <name evidence="3" type="ORF">BC748_2885</name>
</gene>
<feature type="chain" id="PRO_5020734133" description="Lipocalin-like protein" evidence="2">
    <location>
        <begin position="25"/>
        <end position="150"/>
    </location>
</feature>
<feature type="signal peptide" evidence="2">
    <location>
        <begin position="1"/>
        <end position="24"/>
    </location>
</feature>
<evidence type="ECO:0000313" key="3">
    <source>
        <dbReference type="EMBL" id="TDP57365.1"/>
    </source>
</evidence>
<evidence type="ECO:0000313" key="4">
    <source>
        <dbReference type="Proteomes" id="UP000295260"/>
    </source>
</evidence>
<name>A0A4R6Q5Q7_9FLAO</name>
<dbReference type="AlphaFoldDB" id="A0A4R6Q5Q7"/>
<sequence>MKKLILIPALFCLFMLNVASTCSSDDDDNSNGNSPSTSTVTDNTTSGTWRVTLFQEDGSNQTSNFNGYNFSINSNGTIVAVNGSTTKNGNWSTYSDSGSTKFDIVFLDNNGPFEEISEDWRVLSSTTSKLELKHTSGGDGSVDFLTFEKN</sequence>
<evidence type="ECO:0000256" key="2">
    <source>
        <dbReference type="SAM" id="SignalP"/>
    </source>
</evidence>
<keyword evidence="2" id="KW-0732">Signal</keyword>
<reference evidence="3 4" key="1">
    <citation type="submission" date="2019-03" db="EMBL/GenBank/DDBJ databases">
        <title>Genomic Encyclopedia of Archaeal and Bacterial Type Strains, Phase II (KMG-II): from individual species to whole genera.</title>
        <authorList>
            <person name="Goeker M."/>
        </authorList>
    </citation>
    <scope>NUCLEOTIDE SEQUENCE [LARGE SCALE GENOMIC DNA]</scope>
    <source>
        <strain evidence="3 4">DSM 25687</strain>
    </source>
</reference>
<dbReference type="OrthoDB" id="826659at2"/>
<dbReference type="EMBL" id="SNXR01000019">
    <property type="protein sequence ID" value="TDP57365.1"/>
    <property type="molecule type" value="Genomic_DNA"/>
</dbReference>
<proteinExistence type="predicted"/>
<comment type="caution">
    <text evidence="3">The sequence shown here is derived from an EMBL/GenBank/DDBJ whole genome shotgun (WGS) entry which is preliminary data.</text>
</comment>